<keyword evidence="3" id="KW-1185">Reference proteome</keyword>
<dbReference type="PANTHER" id="PTHR43162:SF1">
    <property type="entry name" value="PRESTALK A DIFFERENTIATION PROTEIN A"/>
    <property type="match status" value="1"/>
</dbReference>
<dbReference type="InterPro" id="IPR036291">
    <property type="entry name" value="NAD(P)-bd_dom_sf"/>
</dbReference>
<evidence type="ECO:0000313" key="3">
    <source>
        <dbReference type="Proteomes" id="UP000255165"/>
    </source>
</evidence>
<sequence>MLKPRILVTGATGKTGSVVVAELLKAGYPVRAMVHREDGRSVRLKAQGAEIAVADMSDVERVADALKDVQRAYYCPPFDPYMIQGAVAFAVAARESRLEHIVSLTQWLSSPSHPALMTRQHWLVDRLFSMMPRAGHTIVNPGFFADAYLVTIGLSAHLGIFPWIFGNSRNAPPSNEDIARVAVAALMDPARHAGKSYRPTGPELLGTQDMARAIGRAVGRPVRVAPTPTWMFMKAARMSGYPIDVFSGIRYYIDDHKRGAFELGAPTMDVPDVTGQPAEDFETIARRYAALPRNRRTPGNWLRQFAQFMITPLSPGFDLDRYDGELRRPFPSAPQFAPESRVWLREHALAHAEPGAAIAELRTLRA</sequence>
<protein>
    <submittedName>
        <fullName evidence="2">Transcriptional regulator</fullName>
    </submittedName>
</protein>
<dbReference type="Pfam" id="PF05368">
    <property type="entry name" value="NmrA"/>
    <property type="match status" value="1"/>
</dbReference>
<gene>
    <name evidence="2" type="ORF">DN412_05935</name>
</gene>
<dbReference type="Proteomes" id="UP000255165">
    <property type="component" value="Unassembled WGS sequence"/>
</dbReference>
<dbReference type="Gene3D" id="3.40.50.720">
    <property type="entry name" value="NAD(P)-binding Rossmann-like Domain"/>
    <property type="match status" value="1"/>
</dbReference>
<dbReference type="InterPro" id="IPR008030">
    <property type="entry name" value="NmrA-like"/>
</dbReference>
<dbReference type="RefSeq" id="WP_115013654.1">
    <property type="nucleotide sequence ID" value="NZ_QKWJ01000004.1"/>
</dbReference>
<feature type="domain" description="NmrA-like" evidence="1">
    <location>
        <begin position="4"/>
        <end position="102"/>
    </location>
</feature>
<reference evidence="3" key="1">
    <citation type="submission" date="2018-06" db="EMBL/GenBank/DDBJ databases">
        <authorList>
            <person name="Feng T."/>
            <person name="Jeon C.O."/>
        </authorList>
    </citation>
    <scope>NUCLEOTIDE SEQUENCE [LARGE SCALE GENOMIC DNA]</scope>
    <source>
        <strain evidence="3">S23</strain>
    </source>
</reference>
<dbReference type="InterPro" id="IPR051604">
    <property type="entry name" value="Ergot_Alk_Oxidoreductase"/>
</dbReference>
<dbReference type="Gene3D" id="3.90.25.10">
    <property type="entry name" value="UDP-galactose 4-epimerase, domain 1"/>
    <property type="match status" value="1"/>
</dbReference>
<proteinExistence type="predicted"/>
<accession>A0A370P0F3</accession>
<name>A0A370P0F3_9BURK</name>
<dbReference type="AlphaFoldDB" id="A0A370P0F3"/>
<comment type="caution">
    <text evidence="2">The sequence shown here is derived from an EMBL/GenBank/DDBJ whole genome shotgun (WGS) entry which is preliminary data.</text>
</comment>
<dbReference type="SUPFAM" id="SSF51735">
    <property type="entry name" value="NAD(P)-binding Rossmann-fold domains"/>
    <property type="match status" value="1"/>
</dbReference>
<organism evidence="2 3">
    <name type="scientific">Cupriavidus lacunae</name>
    <dbReference type="NCBI Taxonomy" id="2666307"/>
    <lineage>
        <taxon>Bacteria</taxon>
        <taxon>Pseudomonadati</taxon>
        <taxon>Pseudomonadota</taxon>
        <taxon>Betaproteobacteria</taxon>
        <taxon>Burkholderiales</taxon>
        <taxon>Burkholderiaceae</taxon>
        <taxon>Cupriavidus</taxon>
    </lineage>
</organism>
<dbReference type="EMBL" id="QKWJ01000004">
    <property type="protein sequence ID" value="RDK11359.1"/>
    <property type="molecule type" value="Genomic_DNA"/>
</dbReference>
<evidence type="ECO:0000313" key="2">
    <source>
        <dbReference type="EMBL" id="RDK11359.1"/>
    </source>
</evidence>
<dbReference type="PANTHER" id="PTHR43162">
    <property type="match status" value="1"/>
</dbReference>
<evidence type="ECO:0000259" key="1">
    <source>
        <dbReference type="Pfam" id="PF05368"/>
    </source>
</evidence>